<evidence type="ECO:0000313" key="4">
    <source>
        <dbReference type="Proteomes" id="UP000190037"/>
    </source>
</evidence>
<dbReference type="PRINTS" id="PR00081">
    <property type="entry name" value="GDHRDH"/>
</dbReference>
<evidence type="ECO:0000256" key="2">
    <source>
        <dbReference type="ARBA" id="ARBA00023002"/>
    </source>
</evidence>
<dbReference type="Proteomes" id="UP000190037">
    <property type="component" value="Unassembled WGS sequence"/>
</dbReference>
<keyword evidence="4" id="KW-1185">Reference proteome</keyword>
<dbReference type="eggNOG" id="COG1028">
    <property type="taxonomic scope" value="Bacteria"/>
</dbReference>
<dbReference type="InterPro" id="IPR002347">
    <property type="entry name" value="SDR_fam"/>
</dbReference>
<dbReference type="RefSeq" id="WP_078974887.1">
    <property type="nucleotide sequence ID" value="NZ_MWQN01000001.1"/>
</dbReference>
<name>A0A1T3NVC3_9ACTN</name>
<dbReference type="Gene3D" id="3.40.50.720">
    <property type="entry name" value="NAD(P)-binding Rossmann-like Domain"/>
    <property type="match status" value="1"/>
</dbReference>
<gene>
    <name evidence="3" type="ORF">B4N89_06355</name>
</gene>
<dbReference type="OrthoDB" id="20590at2"/>
<dbReference type="PANTHER" id="PTHR43639">
    <property type="entry name" value="OXIDOREDUCTASE, SHORT-CHAIN DEHYDROGENASE/REDUCTASE FAMILY (AFU_ORTHOLOGUE AFUA_5G02870)"/>
    <property type="match status" value="1"/>
</dbReference>
<dbReference type="PANTHER" id="PTHR43639:SF1">
    <property type="entry name" value="SHORT-CHAIN DEHYDROGENASE_REDUCTASE FAMILY PROTEIN"/>
    <property type="match status" value="1"/>
</dbReference>
<comment type="caution">
    <text evidence="3">The sequence shown here is derived from an EMBL/GenBank/DDBJ whole genome shotgun (WGS) entry which is preliminary data.</text>
</comment>
<dbReference type="CDD" id="cd05233">
    <property type="entry name" value="SDR_c"/>
    <property type="match status" value="1"/>
</dbReference>
<dbReference type="PRINTS" id="PR00080">
    <property type="entry name" value="SDRFAMILY"/>
</dbReference>
<organism evidence="3 4">
    <name type="scientific">Embleya scabrispora</name>
    <dbReference type="NCBI Taxonomy" id="159449"/>
    <lineage>
        <taxon>Bacteria</taxon>
        <taxon>Bacillati</taxon>
        <taxon>Actinomycetota</taxon>
        <taxon>Actinomycetes</taxon>
        <taxon>Kitasatosporales</taxon>
        <taxon>Streptomycetaceae</taxon>
        <taxon>Embleya</taxon>
    </lineage>
</organism>
<dbReference type="GO" id="GO:0016491">
    <property type="term" value="F:oxidoreductase activity"/>
    <property type="evidence" value="ECO:0007669"/>
    <property type="project" value="UniProtKB-KW"/>
</dbReference>
<dbReference type="FunFam" id="3.40.50.720:FF:000084">
    <property type="entry name" value="Short-chain dehydrogenase reductase"/>
    <property type="match status" value="1"/>
</dbReference>
<keyword evidence="2" id="KW-0560">Oxidoreductase</keyword>
<comment type="similarity">
    <text evidence="1">Belongs to the short-chain dehydrogenases/reductases (SDR) family.</text>
</comment>
<evidence type="ECO:0000256" key="1">
    <source>
        <dbReference type="ARBA" id="ARBA00006484"/>
    </source>
</evidence>
<dbReference type="EMBL" id="MWQN01000001">
    <property type="protein sequence ID" value="OPC80631.1"/>
    <property type="molecule type" value="Genomic_DNA"/>
</dbReference>
<dbReference type="InterPro" id="IPR036291">
    <property type="entry name" value="NAD(P)-bd_dom_sf"/>
</dbReference>
<dbReference type="Pfam" id="PF13561">
    <property type="entry name" value="adh_short_C2"/>
    <property type="match status" value="1"/>
</dbReference>
<dbReference type="STRING" id="159449.B4N89_06355"/>
<reference evidence="3 4" key="1">
    <citation type="submission" date="2017-03" db="EMBL/GenBank/DDBJ databases">
        <title>Draft genome sequence of Streptomyces scabrisporus NF3, endophyte isolated from Amphipterygium adstringens.</title>
        <authorList>
            <person name="Vazquez M."/>
            <person name="Ceapa C.D."/>
            <person name="Rodriguez Luna D."/>
            <person name="Sanchez Esquivel S."/>
        </authorList>
    </citation>
    <scope>NUCLEOTIDE SEQUENCE [LARGE SCALE GENOMIC DNA]</scope>
    <source>
        <strain evidence="3 4">NF3</strain>
    </source>
</reference>
<protein>
    <submittedName>
        <fullName evidence="3">Short-chain dehydrogenase</fullName>
    </submittedName>
</protein>
<dbReference type="AlphaFoldDB" id="A0A1T3NVC3"/>
<accession>A0A1T3NVC3</accession>
<evidence type="ECO:0000313" key="3">
    <source>
        <dbReference type="EMBL" id="OPC80631.1"/>
    </source>
</evidence>
<sequence length="269" mass="27988">MLLDPSAALLTDRVAVVTGAARGIGAATALALARFGADVAVCDREPTGLRETVKAIEATGRRAFAVELDVRDGDGVERFLHDAHAALGPLDILVNNAGGGFWSPFLDVRPKGQSALVDENFTSVTHVIRHGAPLLRDGGSIVNVTSIEAFRAAPGFAVYAAMKAAVEQLTKSLALELSHRRIRVNCVAPDAIPTPGDADLAETFETADGAYDYGAKVPLGLGEADDCAAPIVFLAGDLARFVTGTTLHVDGGTMAASGWVRRPDGTFTP</sequence>
<dbReference type="SUPFAM" id="SSF51735">
    <property type="entry name" value="NAD(P)-binding Rossmann-fold domains"/>
    <property type="match status" value="1"/>
</dbReference>
<proteinExistence type="inferred from homology"/>